<dbReference type="AlphaFoldDB" id="A0AB39P7U6"/>
<dbReference type="RefSeq" id="WP_369234047.1">
    <property type="nucleotide sequence ID" value="NZ_CP163435.1"/>
</dbReference>
<evidence type="ECO:0000313" key="2">
    <source>
        <dbReference type="EMBL" id="XDQ26800.1"/>
    </source>
</evidence>
<keyword evidence="1" id="KW-0812">Transmembrane</keyword>
<organism evidence="2">
    <name type="scientific">Streptomyces sp. R21</name>
    <dbReference type="NCBI Taxonomy" id="3238627"/>
    <lineage>
        <taxon>Bacteria</taxon>
        <taxon>Bacillati</taxon>
        <taxon>Actinomycetota</taxon>
        <taxon>Actinomycetes</taxon>
        <taxon>Kitasatosporales</taxon>
        <taxon>Streptomycetaceae</taxon>
        <taxon>Streptomyces</taxon>
    </lineage>
</organism>
<proteinExistence type="predicted"/>
<gene>
    <name evidence="2" type="ORF">AB5J56_19730</name>
</gene>
<name>A0AB39P7U6_9ACTN</name>
<reference evidence="2" key="1">
    <citation type="submission" date="2024-07" db="EMBL/GenBank/DDBJ databases">
        <authorList>
            <person name="Yu S.T."/>
        </authorList>
    </citation>
    <scope>NUCLEOTIDE SEQUENCE</scope>
    <source>
        <strain evidence="2">R21</strain>
    </source>
</reference>
<dbReference type="EMBL" id="CP163435">
    <property type="protein sequence ID" value="XDQ26800.1"/>
    <property type="molecule type" value="Genomic_DNA"/>
</dbReference>
<evidence type="ECO:0008006" key="3">
    <source>
        <dbReference type="Google" id="ProtNLM"/>
    </source>
</evidence>
<keyword evidence="1" id="KW-1133">Transmembrane helix</keyword>
<keyword evidence="1" id="KW-0472">Membrane</keyword>
<sequence>MQTTPLLPAPGPAEAPKKERLFSRGQIVGIAASLACVVLLALAAAGCQAFEGGRVRSTDEFRAYVQDTTQTGADVYYELTPTPTGAPYAEKQGSSSCVDDFGFDDGDVTRDQPIFTWDLKFASTDDYRTALKSLKAVWKKQGHQVKDLPPAAPGEAGHGLPGITTTLDDDIEVTVHPGYYTGKPELRVEGACTRYTDEYGDEYDYMYDDNGDGTVDDLEKPDY</sequence>
<evidence type="ECO:0000256" key="1">
    <source>
        <dbReference type="SAM" id="Phobius"/>
    </source>
</evidence>
<feature type="transmembrane region" description="Helical" evidence="1">
    <location>
        <begin position="27"/>
        <end position="46"/>
    </location>
</feature>
<accession>A0AB39P7U6</accession>
<protein>
    <recommendedName>
        <fullName evidence="3">Lipoprotein</fullName>
    </recommendedName>
</protein>